<protein>
    <submittedName>
        <fullName evidence="1">Uncharacterized protein</fullName>
    </submittedName>
</protein>
<reference evidence="1 2" key="1">
    <citation type="journal article" date="2012" name="J. Bacteriol.">
        <title>Genome Sequence of n-Alkane-Degrading Hydrocarboniphaga effusa Strain AP103T (ATCC BAA-332T).</title>
        <authorList>
            <person name="Chang H.K."/>
            <person name="Zylstra G.J."/>
            <person name="Chae J.C."/>
        </authorList>
    </citation>
    <scope>NUCLEOTIDE SEQUENCE [LARGE SCALE GENOMIC DNA]</scope>
    <source>
        <strain evidence="1 2">AP103</strain>
    </source>
</reference>
<dbReference type="EMBL" id="AKGD01000001">
    <property type="protein sequence ID" value="EIT70922.1"/>
    <property type="molecule type" value="Genomic_DNA"/>
</dbReference>
<sequence length="45" mass="4430">MARTGGSIATVVSEGSRGGLDMACKSLMGGAAGKGNLGDVFAWEI</sequence>
<dbReference type="AlphaFoldDB" id="I7ZGR5"/>
<gene>
    <name evidence="1" type="ORF">WQQ_10590</name>
</gene>
<evidence type="ECO:0000313" key="2">
    <source>
        <dbReference type="Proteomes" id="UP000003704"/>
    </source>
</evidence>
<name>I7ZGR5_9GAMM</name>
<proteinExistence type="predicted"/>
<dbReference type="STRING" id="1172194.WQQ_10590"/>
<comment type="caution">
    <text evidence="1">The sequence shown here is derived from an EMBL/GenBank/DDBJ whole genome shotgun (WGS) entry which is preliminary data.</text>
</comment>
<accession>I7ZGR5</accession>
<keyword evidence="2" id="KW-1185">Reference proteome</keyword>
<dbReference type="Proteomes" id="UP000003704">
    <property type="component" value="Unassembled WGS sequence"/>
</dbReference>
<evidence type="ECO:0000313" key="1">
    <source>
        <dbReference type="EMBL" id="EIT70922.1"/>
    </source>
</evidence>
<organism evidence="1 2">
    <name type="scientific">Hydrocarboniphaga effusa AP103</name>
    <dbReference type="NCBI Taxonomy" id="1172194"/>
    <lineage>
        <taxon>Bacteria</taxon>
        <taxon>Pseudomonadati</taxon>
        <taxon>Pseudomonadota</taxon>
        <taxon>Gammaproteobacteria</taxon>
        <taxon>Nevskiales</taxon>
        <taxon>Nevskiaceae</taxon>
        <taxon>Hydrocarboniphaga</taxon>
    </lineage>
</organism>